<evidence type="ECO:0000256" key="6">
    <source>
        <dbReference type="ARBA" id="ARBA00022737"/>
    </source>
</evidence>
<protein>
    <submittedName>
        <fullName evidence="21">RE1-silencing transcription factor-like</fullName>
    </submittedName>
</protein>
<dbReference type="PROSITE" id="PS50157">
    <property type="entry name" value="ZINC_FINGER_C2H2_2"/>
    <property type="match status" value="6"/>
</dbReference>
<dbReference type="GO" id="GO:0003677">
    <property type="term" value="F:DNA binding"/>
    <property type="evidence" value="ECO:0007669"/>
    <property type="project" value="UniProtKB-UniRule"/>
</dbReference>
<comment type="similarity">
    <text evidence="3">Belongs to the krueppel C2H2-type zinc-finger protein family.</text>
</comment>
<evidence type="ECO:0000256" key="15">
    <source>
        <dbReference type="PROSITE-ProRule" id="PRU00042"/>
    </source>
</evidence>
<evidence type="ECO:0000256" key="13">
    <source>
        <dbReference type="ARBA" id="ARBA00023163"/>
    </source>
</evidence>
<evidence type="ECO:0000256" key="12">
    <source>
        <dbReference type="ARBA" id="ARBA00023125"/>
    </source>
</evidence>
<evidence type="ECO:0000256" key="7">
    <source>
        <dbReference type="ARBA" id="ARBA00022771"/>
    </source>
</evidence>
<comment type="subcellular location">
    <subcellularLocation>
        <location evidence="2">Nucleus</location>
    </subcellularLocation>
</comment>
<keyword evidence="22" id="KW-1185">Reference proteome</keyword>
<feature type="compositionally biased region" description="Polar residues" evidence="17">
    <location>
        <begin position="1146"/>
        <end position="1169"/>
    </location>
</feature>
<dbReference type="Proteomes" id="UP000693946">
    <property type="component" value="Linkage Group LG1"/>
</dbReference>
<feature type="domain" description="C2H2-type" evidence="18">
    <location>
        <begin position="962"/>
        <end position="989"/>
    </location>
</feature>
<dbReference type="InterPro" id="IPR050888">
    <property type="entry name" value="ZnF_C2H2-type_TF"/>
</dbReference>
<proteinExistence type="inferred from homology"/>
<keyword evidence="7 15" id="KW-0863">Zinc-finger</keyword>
<feature type="domain" description="OTU" evidence="19">
    <location>
        <begin position="424"/>
        <end position="589"/>
    </location>
</feature>
<keyword evidence="10" id="KW-0862">Zinc</keyword>
<evidence type="ECO:0000259" key="18">
    <source>
        <dbReference type="PROSITE" id="PS50157"/>
    </source>
</evidence>
<comment type="caution">
    <text evidence="21">The sequence shown here is derived from an EMBL/GenBank/DDBJ whole genome shotgun (WGS) entry which is preliminary data.</text>
</comment>
<reference evidence="21 22" key="1">
    <citation type="journal article" date="2021" name="Sci. Rep.">
        <title>Chromosome anchoring in Senegalese sole (Solea senegalensis) reveals sex-associated markers and genome rearrangements in flatfish.</title>
        <authorList>
            <person name="Guerrero-Cozar I."/>
            <person name="Gomez-Garrido J."/>
            <person name="Berbel C."/>
            <person name="Martinez-Blanch J.F."/>
            <person name="Alioto T."/>
            <person name="Claros M.G."/>
            <person name="Gagnaire P.A."/>
            <person name="Manchado M."/>
        </authorList>
    </citation>
    <scope>NUCLEOTIDE SEQUENCE [LARGE SCALE GENOMIC DNA]</scope>
    <source>
        <strain evidence="21">Sse05_10M</strain>
    </source>
</reference>
<feature type="compositionally biased region" description="Basic and acidic residues" evidence="17">
    <location>
        <begin position="818"/>
        <end position="832"/>
    </location>
</feature>
<dbReference type="PANTHER" id="PTHR24406">
    <property type="entry name" value="TRANSCRIPTIONAL REPRESSOR CTCFL-RELATED"/>
    <property type="match status" value="1"/>
</dbReference>
<feature type="region of interest" description="Disordered" evidence="17">
    <location>
        <begin position="766"/>
        <end position="869"/>
    </location>
</feature>
<keyword evidence="8" id="KW-0833">Ubl conjugation pathway</keyword>
<feature type="region of interest" description="Disordered" evidence="17">
    <location>
        <begin position="1069"/>
        <end position="1229"/>
    </location>
</feature>
<keyword evidence="13" id="KW-0804">Transcription</keyword>
<dbReference type="GO" id="GO:0008234">
    <property type="term" value="F:cysteine-type peptidase activity"/>
    <property type="evidence" value="ECO:0007669"/>
    <property type="project" value="UniProtKB-KW"/>
</dbReference>
<dbReference type="PROSITE" id="PS50950">
    <property type="entry name" value="ZF_THAP"/>
    <property type="match status" value="1"/>
</dbReference>
<evidence type="ECO:0000256" key="5">
    <source>
        <dbReference type="ARBA" id="ARBA00022723"/>
    </source>
</evidence>
<comment type="function">
    <text evidence="1">May be involved in transcriptional regulation.</text>
</comment>
<sequence>MCSVDGCESWHRNAQRFKLPEDPEMRLEWVQFLATVNKQRFKESSWTEITICAEHFKRDCLIYVAPTGAVQLTPGAVPSLCVQSKPEWLSVSVCLRPRSEHRKEKDRQRKRKALENETPEQAELRKIKNRERMAERRKQETEKQRYERLSKVRSKVAETRAKETPDAQAARLSKVRRKVAETRAKETPDARAARLFKDRSKTAETRIKETPDARAARLSKDRSKTAETRAKEAPDERAIRLSANRRRTAKTHAAETPEQRSTRLSRDTMAKLKTANALTTEDASRAFSERIKEGPTCVCCVCHRLMYRKTVVRFNQDKYNKFSKDVTTELTNHLSTDCTWICNTCDSTMKTGQMPAQAKANGLHLSDIPEELSDLRPLEWQDGDHDLWQAINQSPCARTDEVSTVTVPQAARTDIYSIAKRYGYDVEDVPSDGNCFFNAIHVTCARSNIDCVSPDELRQALVRFLRTSNDVDRYQQFIPDPIASHEAIVAGYDVDMPEDIDFGIACIPDVVDRQIETWNRYVDRLEKGAWADNVTVQALSDMMDMEIHIVTTINPDAMTIVKPPDDSPSRRVVTIGLIDQCHYVALRLTEANQSTSKPAQVDQSSSAQTDQSTVPLMSKQEREDAEDDRAFEETAAARGLPYSTCVQEDNPQDHDNEPVETTEVKTYSPSFHEESRLPAREGPVPLSVLCSTRDVSDTSVSEMLPKNVNIDLILKRAAPVQTKEKHLLKLFNEKCQSCGCKLRIDKVTHGGLVVFNQQCLQCVHRNQRKSQVSTSAPPAERPHLTEGTQVIPEAGPTEDSFVSHVGVNEVTDSVNKTEGSRDETEVDSERKTSVPQVISDKETDNDEESEDNEESEDDDEESEDDDEAERTCYNLAPQPNELCTVCGKFYRKRWPHTCEHILKPYSCNICGKRCANEHAVNSHSRVHEVNYAHRCKYCHMTFKTKVGKVNHEQIHQTEGQPYKCSECSEAFATNKERSLHMEDHTGPKQLKCHICGKEFLWTLALQRHLNVHTGLRPHKCSVCHRGFNQPSHLKSHMRLHTGERPYKCQHCDKCFNHNVSLKSHVQRYHTPGNERNNAKRKKRNTSDAQGVGNKMGEDSVLATVEKIQDAQLSEQERKKKRHTGRPIGRPKSYASSNVVLEIQLEDPSSQINTEDPQAVSTLTDNNGTISELAGEGGQKSTDTKDTTKSRRKKTHFDSDSEFDPDETKKKRSGKCPGKQRGRPRKTPVV</sequence>
<evidence type="ECO:0000256" key="14">
    <source>
        <dbReference type="ARBA" id="ARBA00023242"/>
    </source>
</evidence>
<feature type="region of interest" description="Disordered" evidence="17">
    <location>
        <begin position="99"/>
        <end position="264"/>
    </location>
</feature>
<evidence type="ECO:0000256" key="3">
    <source>
        <dbReference type="ARBA" id="ARBA00006991"/>
    </source>
</evidence>
<dbReference type="Pfam" id="PF02338">
    <property type="entry name" value="OTU"/>
    <property type="match status" value="1"/>
</dbReference>
<feature type="region of interest" description="Disordered" evidence="17">
    <location>
        <begin position="594"/>
        <end position="628"/>
    </location>
</feature>
<feature type="domain" description="C2H2-type" evidence="18">
    <location>
        <begin position="905"/>
        <end position="932"/>
    </location>
</feature>
<keyword evidence="9" id="KW-0788">Thiol protease</keyword>
<accession>A0AAV6T395</accession>
<dbReference type="CDD" id="cd22758">
    <property type="entry name" value="OTU_232R-like"/>
    <property type="match status" value="1"/>
</dbReference>
<dbReference type="InterPro" id="IPR006612">
    <property type="entry name" value="THAP_Znf"/>
</dbReference>
<evidence type="ECO:0000256" key="11">
    <source>
        <dbReference type="ARBA" id="ARBA00023015"/>
    </source>
</evidence>
<dbReference type="Pfam" id="PF21107">
    <property type="entry name" value="STPRs"/>
    <property type="match status" value="1"/>
</dbReference>
<evidence type="ECO:0000256" key="17">
    <source>
        <dbReference type="SAM" id="MobiDB-lite"/>
    </source>
</evidence>
<dbReference type="InterPro" id="IPR013087">
    <property type="entry name" value="Znf_C2H2_type"/>
</dbReference>
<evidence type="ECO:0000256" key="4">
    <source>
        <dbReference type="ARBA" id="ARBA00022670"/>
    </source>
</evidence>
<organism evidence="21 22">
    <name type="scientific">Solea senegalensis</name>
    <name type="common">Senegalese sole</name>
    <dbReference type="NCBI Taxonomy" id="28829"/>
    <lineage>
        <taxon>Eukaryota</taxon>
        <taxon>Metazoa</taxon>
        <taxon>Chordata</taxon>
        <taxon>Craniata</taxon>
        <taxon>Vertebrata</taxon>
        <taxon>Euteleostomi</taxon>
        <taxon>Actinopterygii</taxon>
        <taxon>Neopterygii</taxon>
        <taxon>Teleostei</taxon>
        <taxon>Neoteleostei</taxon>
        <taxon>Acanthomorphata</taxon>
        <taxon>Carangaria</taxon>
        <taxon>Pleuronectiformes</taxon>
        <taxon>Pleuronectoidei</taxon>
        <taxon>Soleidae</taxon>
        <taxon>Solea</taxon>
    </lineage>
</organism>
<feature type="compositionally biased region" description="Basic and acidic residues" evidence="17">
    <location>
        <begin position="178"/>
        <end position="239"/>
    </location>
</feature>
<dbReference type="PROSITE" id="PS50802">
    <property type="entry name" value="OTU"/>
    <property type="match status" value="1"/>
</dbReference>
<dbReference type="AlphaFoldDB" id="A0AAV6T395"/>
<feature type="compositionally biased region" description="Basic and acidic residues" evidence="17">
    <location>
        <begin position="252"/>
        <end position="264"/>
    </location>
</feature>
<dbReference type="SMART" id="SM00692">
    <property type="entry name" value="DM3"/>
    <property type="match status" value="1"/>
</dbReference>
<gene>
    <name evidence="21" type="ORF">JOB18_004619</name>
</gene>
<evidence type="ECO:0000256" key="10">
    <source>
        <dbReference type="ARBA" id="ARBA00022833"/>
    </source>
</evidence>
<dbReference type="SMART" id="SM00355">
    <property type="entry name" value="ZnF_C2H2"/>
    <property type="match status" value="6"/>
</dbReference>
<dbReference type="FunFam" id="3.30.160.60:FF:000624">
    <property type="entry name" value="zinc finger protein 697"/>
    <property type="match status" value="1"/>
</dbReference>
<dbReference type="GO" id="GO:0008270">
    <property type="term" value="F:zinc ion binding"/>
    <property type="evidence" value="ECO:0007669"/>
    <property type="project" value="UniProtKB-KW"/>
</dbReference>
<keyword evidence="5" id="KW-0479">Metal-binding</keyword>
<keyword evidence="14" id="KW-0539">Nucleus</keyword>
<dbReference type="GO" id="GO:0006508">
    <property type="term" value="P:proteolysis"/>
    <property type="evidence" value="ECO:0007669"/>
    <property type="project" value="UniProtKB-KW"/>
</dbReference>
<dbReference type="InterPro" id="IPR003323">
    <property type="entry name" value="OTU_dom"/>
</dbReference>
<keyword evidence="12 16" id="KW-0238">DNA-binding</keyword>
<feature type="compositionally biased region" description="Low complexity" evidence="17">
    <location>
        <begin position="599"/>
        <end position="614"/>
    </location>
</feature>
<dbReference type="GO" id="GO:0005634">
    <property type="term" value="C:nucleus"/>
    <property type="evidence" value="ECO:0007669"/>
    <property type="project" value="UniProtKB-SubCell"/>
</dbReference>
<evidence type="ECO:0000256" key="1">
    <source>
        <dbReference type="ARBA" id="ARBA00003767"/>
    </source>
</evidence>
<evidence type="ECO:0000313" key="21">
    <source>
        <dbReference type="EMBL" id="KAG7523920.1"/>
    </source>
</evidence>
<evidence type="ECO:0000256" key="9">
    <source>
        <dbReference type="ARBA" id="ARBA00022807"/>
    </source>
</evidence>
<dbReference type="EMBL" id="JAGKHQ010000001">
    <property type="protein sequence ID" value="KAG7523920.1"/>
    <property type="molecule type" value="Genomic_DNA"/>
</dbReference>
<evidence type="ECO:0000259" key="20">
    <source>
        <dbReference type="PROSITE" id="PS50950"/>
    </source>
</evidence>
<feature type="domain" description="THAP-type" evidence="20">
    <location>
        <begin position="1"/>
        <end position="81"/>
    </location>
</feature>
<feature type="domain" description="C2H2-type" evidence="18">
    <location>
        <begin position="990"/>
        <end position="1017"/>
    </location>
</feature>
<keyword evidence="4" id="KW-0645">Protease</keyword>
<keyword evidence="6" id="KW-0677">Repeat</keyword>
<feature type="compositionally biased region" description="Basic residues" evidence="17">
    <location>
        <begin position="1209"/>
        <end position="1229"/>
    </location>
</feature>
<feature type="compositionally biased region" description="Acidic residues" evidence="17">
    <location>
        <begin position="843"/>
        <end position="868"/>
    </location>
</feature>
<feature type="region of interest" description="Disordered" evidence="17">
    <location>
        <begin position="644"/>
        <end position="678"/>
    </location>
</feature>
<evidence type="ECO:0000313" key="22">
    <source>
        <dbReference type="Proteomes" id="UP000693946"/>
    </source>
</evidence>
<feature type="domain" description="C2H2-type" evidence="18">
    <location>
        <begin position="1018"/>
        <end position="1045"/>
    </location>
</feature>
<dbReference type="InterPro" id="IPR048998">
    <property type="entry name" value="STPR"/>
</dbReference>
<dbReference type="PROSITE" id="PS00028">
    <property type="entry name" value="ZINC_FINGER_C2H2_1"/>
    <property type="match status" value="6"/>
</dbReference>
<evidence type="ECO:0000256" key="2">
    <source>
        <dbReference type="ARBA" id="ARBA00004123"/>
    </source>
</evidence>
<evidence type="ECO:0000256" key="8">
    <source>
        <dbReference type="ARBA" id="ARBA00022786"/>
    </source>
</evidence>
<evidence type="ECO:0000256" key="16">
    <source>
        <dbReference type="PROSITE-ProRule" id="PRU00309"/>
    </source>
</evidence>
<feature type="compositionally biased region" description="Basic and acidic residues" evidence="17">
    <location>
        <begin position="122"/>
        <end position="165"/>
    </location>
</feature>
<feature type="domain" description="C2H2-type" evidence="18">
    <location>
        <begin position="1046"/>
        <end position="1074"/>
    </location>
</feature>
<evidence type="ECO:0000259" key="19">
    <source>
        <dbReference type="PROSITE" id="PS50802"/>
    </source>
</evidence>
<feature type="domain" description="C2H2-type" evidence="18">
    <location>
        <begin position="933"/>
        <end position="960"/>
    </location>
</feature>
<name>A0AAV6T395_SOLSE</name>
<dbReference type="SMART" id="SM00980">
    <property type="entry name" value="THAP"/>
    <property type="match status" value="1"/>
</dbReference>
<keyword evidence="11" id="KW-0805">Transcription regulation</keyword>
<keyword evidence="9" id="KW-0378">Hydrolase</keyword>
<dbReference type="FunFam" id="3.30.160.60:FF:000226">
    <property type="entry name" value="Zinc finger protein 236 variant"/>
    <property type="match status" value="1"/>
</dbReference>